<dbReference type="AlphaFoldDB" id="A0A7Z8YN63"/>
<comment type="caution">
    <text evidence="3">The sequence shown here is derived from an EMBL/GenBank/DDBJ whole genome shotgun (WGS) entry which is preliminary data.</text>
</comment>
<dbReference type="InterPro" id="IPR028098">
    <property type="entry name" value="Glyco_trans_4-like_N"/>
</dbReference>
<sequence>MKNIGFIHEEFPCGGAEKVTSHIAASLSKKGYRFFVFTCNLVEDKLSDEERRNLNFIKISPSDLFEETPNSVWVKKAKDIDIMVFTGSNFNVKRESIVRSIGCKYIFSNHGTPFWEIDDIKVEFERRISDKNFFSKIKHRIKHRIKLKKANIYFKNLYKNIYQSCDAFTVLCDDYQREISERIGVGTDKFYVIPNGVPHPKITYSLNKKRQLLYVGRMSYADKRVDRLIDIWKNIYKKFPDWEFVLVGDGAERISLEEKVKAYSLERILFCGAVKNVEKYYDQAAILCLSSQFESWGLVLTEAQQAGVVPIAFNCSKGVESILSPSWENGVLIENFDMKAYQEALVKLMTDENLRHSIQKNIIEKSCSYNMDKIGEKWDNLFQKLLNKV</sequence>
<dbReference type="EMBL" id="UYIV01000001">
    <property type="protein sequence ID" value="VDH03922.1"/>
    <property type="molecule type" value="Genomic_DNA"/>
</dbReference>
<dbReference type="GO" id="GO:0047265">
    <property type="term" value="F:poly(glycerol-phosphate) alpha-glucosyltransferase activity"/>
    <property type="evidence" value="ECO:0007669"/>
    <property type="project" value="UniProtKB-EC"/>
</dbReference>
<gene>
    <name evidence="3" type="primary">tagE_1</name>
    <name evidence="3" type="ORF">NCTC12929_01180</name>
</gene>
<evidence type="ECO:0000313" key="3">
    <source>
        <dbReference type="EMBL" id="VDH03922.1"/>
    </source>
</evidence>
<dbReference type="InterPro" id="IPR001296">
    <property type="entry name" value="Glyco_trans_1"/>
</dbReference>
<name>A0A7Z8YN63_9FLAO</name>
<protein>
    <submittedName>
        <fullName evidence="3">Putative glycosyltransferase</fullName>
        <ecNumber evidence="3">2.4.1.52</ecNumber>
    </submittedName>
</protein>
<proteinExistence type="predicted"/>
<reference evidence="3 4" key="1">
    <citation type="submission" date="2018-11" db="EMBL/GenBank/DDBJ databases">
        <authorList>
            <consortium name="Pathogen Informatics"/>
        </authorList>
    </citation>
    <scope>NUCLEOTIDE SEQUENCE [LARGE SCALE GENOMIC DNA]</scope>
    <source>
        <strain evidence="3 4">NCTC12929</strain>
    </source>
</reference>
<dbReference type="Pfam" id="PF00534">
    <property type="entry name" value="Glycos_transf_1"/>
    <property type="match status" value="1"/>
</dbReference>
<dbReference type="SUPFAM" id="SSF53756">
    <property type="entry name" value="UDP-Glycosyltransferase/glycogen phosphorylase"/>
    <property type="match status" value="1"/>
</dbReference>
<feature type="domain" description="Glycosyl transferase family 1" evidence="1">
    <location>
        <begin position="207"/>
        <end position="363"/>
    </location>
</feature>
<feature type="domain" description="Glycosyltransferase subfamily 4-like N-terminal" evidence="2">
    <location>
        <begin position="14"/>
        <end position="198"/>
    </location>
</feature>
<dbReference type="Proteomes" id="UP000270205">
    <property type="component" value="Unassembled WGS sequence"/>
</dbReference>
<keyword evidence="3" id="KW-0328">Glycosyltransferase</keyword>
<dbReference type="RefSeq" id="WP_125151147.1">
    <property type="nucleotide sequence ID" value="NZ_UYIV01000001.1"/>
</dbReference>
<evidence type="ECO:0000259" key="2">
    <source>
        <dbReference type="Pfam" id="PF13439"/>
    </source>
</evidence>
<dbReference type="Gene3D" id="3.40.50.2000">
    <property type="entry name" value="Glycogen Phosphorylase B"/>
    <property type="match status" value="2"/>
</dbReference>
<evidence type="ECO:0000313" key="4">
    <source>
        <dbReference type="Proteomes" id="UP000270205"/>
    </source>
</evidence>
<keyword evidence="3" id="KW-0808">Transferase</keyword>
<evidence type="ECO:0000259" key="1">
    <source>
        <dbReference type="Pfam" id="PF00534"/>
    </source>
</evidence>
<dbReference type="PANTHER" id="PTHR12526">
    <property type="entry name" value="GLYCOSYLTRANSFERASE"/>
    <property type="match status" value="1"/>
</dbReference>
<dbReference type="EC" id="2.4.1.52" evidence="3"/>
<organism evidence="3 4">
    <name type="scientific">Bergeyella zoohelcum</name>
    <dbReference type="NCBI Taxonomy" id="1015"/>
    <lineage>
        <taxon>Bacteria</taxon>
        <taxon>Pseudomonadati</taxon>
        <taxon>Bacteroidota</taxon>
        <taxon>Flavobacteriia</taxon>
        <taxon>Flavobacteriales</taxon>
        <taxon>Weeksellaceae</taxon>
        <taxon>Bergeyella</taxon>
    </lineage>
</organism>
<dbReference type="Pfam" id="PF13439">
    <property type="entry name" value="Glyco_transf_4"/>
    <property type="match status" value="1"/>
</dbReference>
<accession>A0A7Z8YN63</accession>